<organism evidence="5 6">
    <name type="scientific">Arcicella aurantiaca</name>
    <dbReference type="NCBI Taxonomy" id="591202"/>
    <lineage>
        <taxon>Bacteria</taxon>
        <taxon>Pseudomonadati</taxon>
        <taxon>Bacteroidota</taxon>
        <taxon>Cytophagia</taxon>
        <taxon>Cytophagales</taxon>
        <taxon>Flectobacillaceae</taxon>
        <taxon>Arcicella</taxon>
    </lineage>
</organism>
<dbReference type="EMBL" id="QGGO01000008">
    <property type="protein sequence ID" value="PWK27163.1"/>
    <property type="molecule type" value="Genomic_DNA"/>
</dbReference>
<sequence length="1171" mass="130005">MAFKEKKIQLEIDVTTQKAVREIARLQHEFSDLQPKIDKTRKEVDKASKALEKFKKTDRNENNEAWKKAYDNYYKADKAYRDLKKTSDNYTVSIERQVKELGVAGLTNKELNRYYTEQKRALDGAIRGTEEYEIALKNLRNAQEERFKRKDDIAGEKSLSQQLKGGLMPALIGGVAGGVVVAAQEALAGVFGTVENMIKKKAQFAKAMGNLSAITGLDPVKDAKDLEFYADAARAMGKAFSASSVEVVNTITIVGSLKPELLKQKEALVSVTKDIITLSKASGGMLSIEDSAKAVTGALNQFGESAFQSTRYINVMAAGAKAGSSEINETAAAFKESGAILNTSNISFEESNALVQALSSKMIKGSEAGTNLRNIFSRLLTGTDELNPAVVGLNTALDNLAKLSPAEIVKLFGQESVVAAMTLVDMRKEVAKLTKEVTNTSEATDQMDKQLNNLNGDLDKFSTSWSNMWHSMGSSSDGFWRKFLQSSTSALDWISDKMRNTTMVYSGGMIPIAFKYDSKGAEKDKIISANAQKREKWNTTAGKDVTDSNNYWLQNAKGKTIDDKKINASKETVRVSREQALAANKAYNDAFFKEKDKSYYSVAQKKDAERNLQELADLKNQALAKLKFAKEESQRLIKNADNNKKIVAKIKEGQLRKEQEDAQKDKGNKGKTDAEKLAEKKVQAEANANAKILKLRVEQIANENDKKEAQIRLEYRQEVDAEQKLVDAKELSQATFDSWIIERNRVLDKELADNDADANKKALEAAQKVNLEYTEKKLKGEINTQNKALKNAQKNEDLARAESIELFILKLDYELALLTANASQKLEIERKYLDDKALIAQKYDDLAVDKSEKQKAKDAKIKADLEQKQQKVYANIQKGIGITGNLVGEFFNMQRAGIENEQIQEDKRYQKKIQNLESQKSQGVISEQEYQDQKAAIELEHNKKSAEIKKKAWEADKQARIAQIVIETARAVVASLPNIPLSIISGVTGAAQLAVALSQEPPNFDAYAKGGFTDNKSPDKFSKLPTSTAKWAIVNEEGPEFITNNTGVNAPEFPYILPILRKMNTGQTVFPDLKNLAAQMQVPQFKRGDFTSAAPSFMASTNTAPQNQHVADAMDGLLLQAINRLNDNLETGIQSYVMFTHKHADDFNELLTINQDTRKRASANQNGNINK</sequence>
<evidence type="ECO:0000259" key="4">
    <source>
        <dbReference type="Pfam" id="PF10145"/>
    </source>
</evidence>
<comment type="caution">
    <text evidence="5">The sequence shown here is derived from an EMBL/GenBank/DDBJ whole genome shotgun (WGS) entry which is preliminary data.</text>
</comment>
<dbReference type="PANTHER" id="PTHR37813">
    <property type="entry name" value="FELS-2 PROPHAGE PROTEIN"/>
    <property type="match status" value="1"/>
</dbReference>
<dbReference type="InterPro" id="IPR010090">
    <property type="entry name" value="Phage_tape_meas"/>
</dbReference>
<dbReference type="OrthoDB" id="1219342at2"/>
<keyword evidence="6" id="KW-1185">Reference proteome</keyword>
<feature type="coiled-coil region" evidence="2">
    <location>
        <begin position="683"/>
        <end position="710"/>
    </location>
</feature>
<feature type="coiled-coil region" evidence="2">
    <location>
        <begin position="605"/>
        <end position="643"/>
    </location>
</feature>
<proteinExistence type="predicted"/>
<feature type="coiled-coil region" evidence="2">
    <location>
        <begin position="899"/>
        <end position="956"/>
    </location>
</feature>
<evidence type="ECO:0000313" key="6">
    <source>
        <dbReference type="Proteomes" id="UP000245489"/>
    </source>
</evidence>
<dbReference type="PANTHER" id="PTHR37813:SF1">
    <property type="entry name" value="FELS-2 PROPHAGE PROTEIN"/>
    <property type="match status" value="1"/>
</dbReference>
<dbReference type="Proteomes" id="UP000245489">
    <property type="component" value="Unassembled WGS sequence"/>
</dbReference>
<keyword evidence="1" id="KW-1188">Viral release from host cell</keyword>
<protein>
    <submittedName>
        <fullName evidence="5">TP901 family phage tail tape measure protein</fullName>
    </submittedName>
</protein>
<dbReference type="AlphaFoldDB" id="A0A316E8S7"/>
<evidence type="ECO:0000256" key="1">
    <source>
        <dbReference type="ARBA" id="ARBA00022612"/>
    </source>
</evidence>
<reference evidence="5 6" key="1">
    <citation type="submission" date="2018-05" db="EMBL/GenBank/DDBJ databases">
        <title>Genomic Encyclopedia of Archaeal and Bacterial Type Strains, Phase II (KMG-II): from individual species to whole genera.</title>
        <authorList>
            <person name="Goeker M."/>
        </authorList>
    </citation>
    <scope>NUCLEOTIDE SEQUENCE [LARGE SCALE GENOMIC DNA]</scope>
    <source>
        <strain evidence="5 6">DSM 22214</strain>
    </source>
</reference>
<feature type="domain" description="Phage tail tape measure protein" evidence="4">
    <location>
        <begin position="231"/>
        <end position="436"/>
    </location>
</feature>
<evidence type="ECO:0000256" key="3">
    <source>
        <dbReference type="SAM" id="MobiDB-lite"/>
    </source>
</evidence>
<name>A0A316E8S7_9BACT</name>
<feature type="region of interest" description="Disordered" evidence="3">
    <location>
        <begin position="654"/>
        <end position="674"/>
    </location>
</feature>
<gene>
    <name evidence="5" type="ORF">LV89_01978</name>
</gene>
<evidence type="ECO:0000313" key="5">
    <source>
        <dbReference type="EMBL" id="PWK27163.1"/>
    </source>
</evidence>
<evidence type="ECO:0000256" key="2">
    <source>
        <dbReference type="SAM" id="Coils"/>
    </source>
</evidence>
<feature type="coiled-coil region" evidence="2">
    <location>
        <begin position="775"/>
        <end position="802"/>
    </location>
</feature>
<accession>A0A316E8S7</accession>
<dbReference type="Pfam" id="PF10145">
    <property type="entry name" value="PhageMin_Tail"/>
    <property type="match status" value="1"/>
</dbReference>
<dbReference type="NCBIfam" id="TIGR01760">
    <property type="entry name" value="tape_meas_TP901"/>
    <property type="match status" value="1"/>
</dbReference>
<dbReference type="RefSeq" id="WP_109742727.1">
    <property type="nucleotide sequence ID" value="NZ_QGGO01000008.1"/>
</dbReference>
<keyword evidence="2" id="KW-0175">Coiled coil</keyword>